<feature type="compositionally biased region" description="Basic residues" evidence="1">
    <location>
        <begin position="1"/>
        <end position="13"/>
    </location>
</feature>
<evidence type="ECO:0000313" key="2">
    <source>
        <dbReference type="EMBL" id="KAL0098669.1"/>
    </source>
</evidence>
<keyword evidence="3" id="KW-1185">Reference proteome</keyword>
<reference evidence="2 3" key="1">
    <citation type="submission" date="2023-03" db="EMBL/GenBank/DDBJ databases">
        <title>High recombination rates correlate with genetic variation in Cardiocondyla obscurior ants.</title>
        <authorList>
            <person name="Errbii M."/>
        </authorList>
    </citation>
    <scope>NUCLEOTIDE SEQUENCE [LARGE SCALE GENOMIC DNA]</scope>
    <source>
        <strain evidence="2">Alpha-2009</strain>
        <tissue evidence="2">Whole body</tissue>
    </source>
</reference>
<gene>
    <name evidence="2" type="ORF">PUN28_020625</name>
</gene>
<organism evidence="2 3">
    <name type="scientific">Cardiocondyla obscurior</name>
    <dbReference type="NCBI Taxonomy" id="286306"/>
    <lineage>
        <taxon>Eukaryota</taxon>
        <taxon>Metazoa</taxon>
        <taxon>Ecdysozoa</taxon>
        <taxon>Arthropoda</taxon>
        <taxon>Hexapoda</taxon>
        <taxon>Insecta</taxon>
        <taxon>Pterygota</taxon>
        <taxon>Neoptera</taxon>
        <taxon>Endopterygota</taxon>
        <taxon>Hymenoptera</taxon>
        <taxon>Apocrita</taxon>
        <taxon>Aculeata</taxon>
        <taxon>Formicoidea</taxon>
        <taxon>Formicidae</taxon>
        <taxon>Myrmicinae</taxon>
        <taxon>Cardiocondyla</taxon>
    </lineage>
</organism>
<feature type="region of interest" description="Disordered" evidence="1">
    <location>
        <begin position="1"/>
        <end position="37"/>
    </location>
</feature>
<dbReference type="EMBL" id="JADYXP020000043">
    <property type="protein sequence ID" value="KAL0098669.1"/>
    <property type="molecule type" value="Genomic_DNA"/>
</dbReference>
<sequence length="83" mass="9319">MSLKRLRREKKKQPITSKWVPTSPEGDIGTIPKRDLNNNSPRIITETIFPPETSGILRGITSPHPTSQAEAKAKHVTGFILRF</sequence>
<evidence type="ECO:0000313" key="3">
    <source>
        <dbReference type="Proteomes" id="UP001430953"/>
    </source>
</evidence>
<proteinExistence type="predicted"/>
<accession>A0AAW2E8R4</accession>
<dbReference type="Proteomes" id="UP001430953">
    <property type="component" value="Unassembled WGS sequence"/>
</dbReference>
<dbReference type="AlphaFoldDB" id="A0AAW2E8R4"/>
<protein>
    <submittedName>
        <fullName evidence="2">Uncharacterized protein</fullName>
    </submittedName>
</protein>
<comment type="caution">
    <text evidence="2">The sequence shown here is derived from an EMBL/GenBank/DDBJ whole genome shotgun (WGS) entry which is preliminary data.</text>
</comment>
<evidence type="ECO:0000256" key="1">
    <source>
        <dbReference type="SAM" id="MobiDB-lite"/>
    </source>
</evidence>
<name>A0AAW2E8R4_9HYME</name>